<dbReference type="Pfam" id="PF00320">
    <property type="entry name" value="GATA"/>
    <property type="match status" value="1"/>
</dbReference>
<feature type="domain" description="GATA-type" evidence="8">
    <location>
        <begin position="197"/>
        <end position="252"/>
    </location>
</feature>
<feature type="compositionally biased region" description="Pro residues" evidence="7">
    <location>
        <begin position="105"/>
        <end position="116"/>
    </location>
</feature>
<protein>
    <recommendedName>
        <fullName evidence="8">GATA-type domain-containing protein</fullName>
    </recommendedName>
</protein>
<keyword evidence="3" id="KW-0862">Zinc</keyword>
<evidence type="ECO:0000256" key="4">
    <source>
        <dbReference type="ARBA" id="ARBA00023015"/>
    </source>
</evidence>
<feature type="compositionally biased region" description="Low complexity" evidence="7">
    <location>
        <begin position="33"/>
        <end position="42"/>
    </location>
</feature>
<dbReference type="Proteomes" id="UP000294847">
    <property type="component" value="Chromosome 5"/>
</dbReference>
<evidence type="ECO:0000256" key="2">
    <source>
        <dbReference type="ARBA" id="ARBA00022771"/>
    </source>
</evidence>
<keyword evidence="4" id="KW-0805">Transcription regulation</keyword>
<evidence type="ECO:0000256" key="7">
    <source>
        <dbReference type="SAM" id="MobiDB-lite"/>
    </source>
</evidence>
<gene>
    <name evidence="9" type="ORF">PoMZ_10877</name>
</gene>
<keyword evidence="1" id="KW-0479">Metal-binding</keyword>
<dbReference type="Gene3D" id="3.30.50.10">
    <property type="entry name" value="Erythroid Transcription Factor GATA-1, subunit A"/>
    <property type="match status" value="1"/>
</dbReference>
<organism evidence="9 10">
    <name type="scientific">Pyricularia oryzae</name>
    <name type="common">Rice blast fungus</name>
    <name type="synonym">Magnaporthe oryzae</name>
    <dbReference type="NCBI Taxonomy" id="318829"/>
    <lineage>
        <taxon>Eukaryota</taxon>
        <taxon>Fungi</taxon>
        <taxon>Dikarya</taxon>
        <taxon>Ascomycota</taxon>
        <taxon>Pezizomycotina</taxon>
        <taxon>Sordariomycetes</taxon>
        <taxon>Sordariomycetidae</taxon>
        <taxon>Magnaporthales</taxon>
        <taxon>Pyriculariaceae</taxon>
        <taxon>Pyricularia</taxon>
    </lineage>
</organism>
<dbReference type="EMBL" id="CP034208">
    <property type="protein sequence ID" value="QBZ62003.1"/>
    <property type="molecule type" value="Genomic_DNA"/>
</dbReference>
<reference evidence="9 10" key="1">
    <citation type="journal article" date="2019" name="Mol. Biol. Evol.">
        <title>Blast fungal genomes show frequent chromosomal changes, gene gains and losses, and effector gene turnover.</title>
        <authorList>
            <person name="Gomez Luciano L.B."/>
            <person name="Jason Tsai I."/>
            <person name="Chuma I."/>
            <person name="Tosa Y."/>
            <person name="Chen Y.H."/>
            <person name="Li J.Y."/>
            <person name="Li M.Y."/>
            <person name="Jade Lu M.Y."/>
            <person name="Nakayashiki H."/>
            <person name="Li W.H."/>
        </authorList>
    </citation>
    <scope>NUCLEOTIDE SEQUENCE [LARGE SCALE GENOMIC DNA]</scope>
    <source>
        <strain evidence="9">MZ5-1-6</strain>
    </source>
</reference>
<accession>A0A4P7NJ02</accession>
<evidence type="ECO:0000256" key="5">
    <source>
        <dbReference type="ARBA" id="ARBA00023163"/>
    </source>
</evidence>
<name>A0A4P7NJ02_PYROR</name>
<dbReference type="GO" id="GO:0006355">
    <property type="term" value="P:regulation of DNA-templated transcription"/>
    <property type="evidence" value="ECO:0007669"/>
    <property type="project" value="InterPro"/>
</dbReference>
<evidence type="ECO:0000259" key="8">
    <source>
        <dbReference type="PROSITE" id="PS50114"/>
    </source>
</evidence>
<dbReference type="PANTHER" id="PTHR47172:SF24">
    <property type="entry name" value="GATA ZINC FINGER DOMAIN-CONTAINING PROTEIN 14-RELATED"/>
    <property type="match status" value="1"/>
</dbReference>
<evidence type="ECO:0000313" key="9">
    <source>
        <dbReference type="EMBL" id="QBZ62003.1"/>
    </source>
</evidence>
<evidence type="ECO:0000256" key="6">
    <source>
        <dbReference type="PROSITE-ProRule" id="PRU00094"/>
    </source>
</evidence>
<keyword evidence="5" id="KW-0804">Transcription</keyword>
<dbReference type="InterPro" id="IPR013088">
    <property type="entry name" value="Znf_NHR/GATA"/>
</dbReference>
<dbReference type="SUPFAM" id="SSF57716">
    <property type="entry name" value="Glucocorticoid receptor-like (DNA-binding domain)"/>
    <property type="match status" value="1"/>
</dbReference>
<feature type="compositionally biased region" description="Polar residues" evidence="7">
    <location>
        <begin position="1"/>
        <end position="12"/>
    </location>
</feature>
<proteinExistence type="predicted"/>
<evidence type="ECO:0000256" key="3">
    <source>
        <dbReference type="ARBA" id="ARBA00022833"/>
    </source>
</evidence>
<dbReference type="CDD" id="cd00202">
    <property type="entry name" value="ZnF_GATA"/>
    <property type="match status" value="1"/>
</dbReference>
<dbReference type="SMART" id="SM00401">
    <property type="entry name" value="ZnF_GATA"/>
    <property type="match status" value="1"/>
</dbReference>
<evidence type="ECO:0000313" key="10">
    <source>
        <dbReference type="Proteomes" id="UP000294847"/>
    </source>
</evidence>
<feature type="region of interest" description="Disordered" evidence="7">
    <location>
        <begin position="1"/>
        <end position="60"/>
    </location>
</feature>
<evidence type="ECO:0000256" key="1">
    <source>
        <dbReference type="ARBA" id="ARBA00022723"/>
    </source>
</evidence>
<dbReference type="GO" id="GO:0008270">
    <property type="term" value="F:zinc ion binding"/>
    <property type="evidence" value="ECO:0007669"/>
    <property type="project" value="UniProtKB-KW"/>
</dbReference>
<sequence>MCANLSEESAIQISDGRPLSRSPEWGDHGGGQPHKQQQQHRQYQPHHRQHPHHHQSNQNYNHNLRHQSTKSAAAKTQDRHQQPAVWTWLNAIGADGARMVTPSHPCSPPTHVPPTDSPEFGTTTTTSSFVRPLVRRRSTLPTNSPMSTHDGNSADASRINFAFDPRQQISTSGVLFGVSELFDWRPPHVDASHKRKVSPPQTCVKCHTTETPEWRNGPAGPGTLCNVCGLVFAKKRARRDRDSWSLDVNNARRGC</sequence>
<dbReference type="GO" id="GO:0043565">
    <property type="term" value="F:sequence-specific DNA binding"/>
    <property type="evidence" value="ECO:0007669"/>
    <property type="project" value="InterPro"/>
</dbReference>
<dbReference type="PROSITE" id="PS50114">
    <property type="entry name" value="GATA_ZN_FINGER_2"/>
    <property type="match status" value="1"/>
</dbReference>
<feature type="region of interest" description="Disordered" evidence="7">
    <location>
        <begin position="101"/>
        <end position="127"/>
    </location>
</feature>
<dbReference type="PANTHER" id="PTHR47172">
    <property type="entry name" value="OS01G0976800 PROTEIN"/>
    <property type="match status" value="1"/>
</dbReference>
<dbReference type="AlphaFoldDB" id="A0A4P7NJ02"/>
<feature type="compositionally biased region" description="Basic residues" evidence="7">
    <location>
        <begin position="43"/>
        <end position="55"/>
    </location>
</feature>
<dbReference type="InterPro" id="IPR000679">
    <property type="entry name" value="Znf_GATA"/>
</dbReference>
<keyword evidence="2 6" id="KW-0863">Zinc-finger</keyword>